<protein>
    <recommendedName>
        <fullName evidence="2">DEP domain-containing protein</fullName>
    </recommendedName>
</protein>
<dbReference type="GO" id="GO:0010508">
    <property type="term" value="P:positive regulation of autophagy"/>
    <property type="evidence" value="ECO:0007669"/>
    <property type="project" value="TreeGrafter"/>
</dbReference>
<dbReference type="InterPro" id="IPR036388">
    <property type="entry name" value="WH-like_DNA-bd_sf"/>
</dbReference>
<dbReference type="GO" id="GO:0005096">
    <property type="term" value="F:GTPase activator activity"/>
    <property type="evidence" value="ECO:0007669"/>
    <property type="project" value="InterPro"/>
</dbReference>
<dbReference type="Pfam" id="PF12257">
    <property type="entry name" value="IML1"/>
    <property type="match status" value="1"/>
</dbReference>
<evidence type="ECO:0000313" key="4">
    <source>
        <dbReference type="EMBL" id="CAF4398122.1"/>
    </source>
</evidence>
<accession>A0A820P4L4</accession>
<gene>
    <name evidence="3" type="ORF">FME351_LOCUS6158</name>
    <name evidence="4" type="ORF">TSG867_LOCUS12777</name>
</gene>
<feature type="region of interest" description="Disordered" evidence="1">
    <location>
        <begin position="733"/>
        <end position="801"/>
    </location>
</feature>
<dbReference type="InterPro" id="IPR036390">
    <property type="entry name" value="WH_DNA-bd_sf"/>
</dbReference>
<dbReference type="GO" id="GO:1990130">
    <property type="term" value="C:GATOR1 complex"/>
    <property type="evidence" value="ECO:0007669"/>
    <property type="project" value="TreeGrafter"/>
</dbReference>
<dbReference type="GO" id="GO:1904262">
    <property type="term" value="P:negative regulation of TORC1 signaling"/>
    <property type="evidence" value="ECO:0007669"/>
    <property type="project" value="TreeGrafter"/>
</dbReference>
<proteinExistence type="predicted"/>
<evidence type="ECO:0000259" key="2">
    <source>
        <dbReference type="PROSITE" id="PS50186"/>
    </source>
</evidence>
<dbReference type="SUPFAM" id="SSF46785">
    <property type="entry name" value="Winged helix' DNA-binding domain"/>
    <property type="match status" value="1"/>
</dbReference>
<dbReference type="InterPro" id="IPR048255">
    <property type="entry name" value="IML1_N"/>
</dbReference>
<evidence type="ECO:0000313" key="5">
    <source>
        <dbReference type="Proteomes" id="UP000663862"/>
    </source>
</evidence>
<sequence length="1563" mass="180162">MTITSTLNENKRTTNGDKVNEKTAAPVPKTEPKTEPTFRRDLFRSRVVFSRGQNPSGPTTASSRTGLAKGDLFVINLNENGTEKLLLEVDDERQIQAMHPEICIDEAIKKTFPSINFLTNYYNVQQVNNKEHFALYLVEMQVKEQYFSRGDMWRFTRKLVNTSVYLRKTLDIYGMRATVYGLWVPDSPYRVSSGYITKDTKIVFRSLSACCSIFLQMSKEMWDFDHRGDTYYEKAVDGFLHDLFTRWKAMLCQHDVTMTLFSRVFYDAKSLDAFPQCLQQYINTDHRGRFYEDFYRVIYQNERYDDWLPRLAKIKQVIISYKEDLVNYHRQHLSKAEAEKMPKGTISPACDGNFLETLNLSSSVFERHFIDRAFDRLGQMSLVITPGAGVFEVDRELTNMTKQRVLDNGIGSDLVCLGEQPLFAVPLFKFFKENPNTADDYQIPHWMNLSYYHNSTAPSCFKRYIPRLPFDTSRVHTENLLDVKNVMSSIADNTFTKPPHLSMEEYDIQVFRASTKGSGESKSATRTSKSHEGRKPRKRNITMSPTHPASIEEEEDTLHEPNGMLIVSSKASITGMNDDPRQFNANVKDDIALSTSHGISASIAGTIPYHNTYQQSSQVLFYHPQSVVRTAQSAETYFLSTLSFVRLNTRPKALTNPFAPASIRIPMVPGRRRWAHTFPIGPNKIPWHFHHLRKMEGAIKCSMNVNINTCADLVLPSTSKGLSNNSISKRIYQHSKTNSDLSSRSKRLGSPSSVEKKVGFAERKDSSPENNRTPANGASVKKPTSDSTSKPPGIKKEKKEAIIWGPTGVEPWSASMITGIDWKSLTIPASLPTTFDVEPTEDDLRRDYTQNSYELIHALPPLSEYERKRKHMHTGSGNHEKLTSVDAMERQRLIFDALIDQRLSQGFQMIIEIPPHIQKLMIERIRRIGYKETEYNRLLSIGRIYHTLSLVTEDSQTQDTVVICVQQFKPQHAFQPKTVQYKYRFQCPDSSSYDPAAYELKLESLEAFPWNVVDNAVCSHGSRDDKLTDIMKYWRIRLVLMPVSKDYTIKSIESGQRKCDSREEMSHEDYFLYVEHFVRFLVMLNKIARIRSSASDFIHRPIDPITGLKRIDCHKRQAKNAVPFKTFKHEDLVSDDPGALQHLLVLLRDEHQGLLFVKDAILPEYSFVAIEAIWWAIEHGEDIQNEQAALSLFETLFKRGLIQHCTHSETLFRFGFFLYYIVTEKTQNFRLDSDDYAEVEFHQTQHFIPSMDYLAFAQCKPMRLLPKLIVNQESIPRAPRLEAHRSAKNTNPVNLDTNSVDTTPEDEKITSKILKRTCNVDADQKHVSDRREWAKAQYHSYYNPHCLFELEIRWLVATSCILGDLITNWSQRTGTMLGSNQVVFHLVPIPCDPFAESDPLRGPIYIKMDTTCLQDQMTHLSAQHQNCRLNIFQELILKRYGFVLNSCISYINENIYYVHISAGMLVYIISDVYNVHHIRRPIRVAVNGNIDGQSSPLDYGFYWCWNFCLGKKWRSCQTGEEKYQDNMLDDFRKFCANDKGRLLKFWNEVNTVANKIDAENQEK</sequence>
<feature type="compositionally biased region" description="Basic and acidic residues" evidence="1">
    <location>
        <begin position="9"/>
        <end position="21"/>
    </location>
</feature>
<dbReference type="GO" id="GO:0034198">
    <property type="term" value="P:cellular response to amino acid starvation"/>
    <property type="evidence" value="ECO:0007669"/>
    <property type="project" value="TreeGrafter"/>
</dbReference>
<name>A0A820P4L4_9BILA</name>
<dbReference type="Pfam" id="PF19418">
    <property type="entry name" value="DEPDC5_CTD"/>
    <property type="match status" value="1"/>
</dbReference>
<feature type="region of interest" description="Disordered" evidence="1">
    <location>
        <begin position="1"/>
        <end position="37"/>
    </location>
</feature>
<feature type="domain" description="DEP" evidence="2">
    <location>
        <begin position="1164"/>
        <end position="1224"/>
    </location>
</feature>
<feature type="region of interest" description="Disordered" evidence="1">
    <location>
        <begin position="512"/>
        <end position="557"/>
    </location>
</feature>
<evidence type="ECO:0000256" key="1">
    <source>
        <dbReference type="SAM" id="MobiDB-lite"/>
    </source>
</evidence>
<dbReference type="Gene3D" id="1.10.10.10">
    <property type="entry name" value="Winged helix-like DNA-binding domain superfamily/Winged helix DNA-binding domain"/>
    <property type="match status" value="1"/>
</dbReference>
<dbReference type="Proteomes" id="UP000663869">
    <property type="component" value="Unassembled WGS sequence"/>
</dbReference>
<dbReference type="InterPro" id="IPR045838">
    <property type="entry name" value="DEPDC5_CTD"/>
</dbReference>
<feature type="compositionally biased region" description="Basic and acidic residues" evidence="1">
    <location>
        <begin position="754"/>
        <end position="767"/>
    </location>
</feature>
<dbReference type="PANTHER" id="PTHR13179">
    <property type="entry name" value="DEP DOMAIN CONTAINING PROTEIN 5"/>
    <property type="match status" value="1"/>
</dbReference>
<evidence type="ECO:0000313" key="3">
    <source>
        <dbReference type="EMBL" id="CAF3369074.1"/>
    </source>
</evidence>
<dbReference type="InterPro" id="IPR000591">
    <property type="entry name" value="DEP_dom"/>
</dbReference>
<dbReference type="PANTHER" id="PTHR13179:SF8">
    <property type="entry name" value="GATOR COMPLEX PROTEIN DEPDC5"/>
    <property type="match status" value="1"/>
</dbReference>
<dbReference type="EMBL" id="CAJOBQ010000660">
    <property type="protein sequence ID" value="CAF4398122.1"/>
    <property type="molecule type" value="Genomic_DNA"/>
</dbReference>
<dbReference type="EMBL" id="CAJNYU010000512">
    <property type="protein sequence ID" value="CAF3369074.1"/>
    <property type="molecule type" value="Genomic_DNA"/>
</dbReference>
<dbReference type="GO" id="GO:0035556">
    <property type="term" value="P:intracellular signal transduction"/>
    <property type="evidence" value="ECO:0007669"/>
    <property type="project" value="InterPro"/>
</dbReference>
<dbReference type="PROSITE" id="PS50186">
    <property type="entry name" value="DEP"/>
    <property type="match status" value="1"/>
</dbReference>
<dbReference type="Proteomes" id="UP000663862">
    <property type="component" value="Unassembled WGS sequence"/>
</dbReference>
<dbReference type="GO" id="GO:0005765">
    <property type="term" value="C:lysosomal membrane"/>
    <property type="evidence" value="ECO:0007669"/>
    <property type="project" value="TreeGrafter"/>
</dbReference>
<dbReference type="InterPro" id="IPR027244">
    <property type="entry name" value="IML1"/>
</dbReference>
<reference evidence="4" key="1">
    <citation type="submission" date="2021-02" db="EMBL/GenBank/DDBJ databases">
        <authorList>
            <person name="Nowell W R."/>
        </authorList>
    </citation>
    <scope>NUCLEOTIDE SEQUENCE</scope>
</reference>
<organism evidence="4 5">
    <name type="scientific">Rotaria socialis</name>
    <dbReference type="NCBI Taxonomy" id="392032"/>
    <lineage>
        <taxon>Eukaryota</taxon>
        <taxon>Metazoa</taxon>
        <taxon>Spiralia</taxon>
        <taxon>Gnathifera</taxon>
        <taxon>Rotifera</taxon>
        <taxon>Eurotatoria</taxon>
        <taxon>Bdelloidea</taxon>
        <taxon>Philodinida</taxon>
        <taxon>Philodinidae</taxon>
        <taxon>Rotaria</taxon>
    </lineage>
</organism>
<comment type="caution">
    <text evidence="4">The sequence shown here is derived from an EMBL/GenBank/DDBJ whole genome shotgun (WGS) entry which is preliminary data.</text>
</comment>
<feature type="compositionally biased region" description="Polar residues" evidence="1">
    <location>
        <begin position="515"/>
        <end position="527"/>
    </location>
</feature>